<reference evidence="5" key="1">
    <citation type="submission" date="2020-07" db="EMBL/GenBank/DDBJ databases">
        <title>Ethylene signaling mediates host invasion by parasitic plants.</title>
        <authorList>
            <person name="Yoshida S."/>
        </authorList>
    </citation>
    <scope>NUCLEOTIDE SEQUENCE</scope>
    <source>
        <strain evidence="5">Okayama</strain>
    </source>
</reference>
<sequence>MAPNLKEPGTSKTELLRPTDFGAVVEGKIYRSAYPLPKYYPFFESLKLRSVICLHPKPYWKNNLEFLEATNIQLIHIGISDGESVDTMEIPEDAITEALKEVVDERNHPVLIHCLGGKHQTGCLAGCFRKLQNWCLPAILEEYKQFAGEQTRDIDLAFLKEYEVSRLKRLPSSLVGPDCPCCADKSTNTPTKRRESRLDMVEKDIHELWAELDKVHSQLAKLDRLDRIEGLLEALLGKKGPNMSAGSLGPGRPAKANVRLSLDDVLEPKANDGLCFKCRGPYHPRHKCPRKSLQVDPPGRSFWRPISRDVKSSAVSNGGVVRD</sequence>
<evidence type="ECO:0000256" key="1">
    <source>
        <dbReference type="ARBA" id="ARBA00004496"/>
    </source>
</evidence>
<keyword evidence="2" id="KW-0963">Cytoplasm</keyword>
<organism evidence="5 6">
    <name type="scientific">Phtheirospermum japonicum</name>
    <dbReference type="NCBI Taxonomy" id="374723"/>
    <lineage>
        <taxon>Eukaryota</taxon>
        <taxon>Viridiplantae</taxon>
        <taxon>Streptophyta</taxon>
        <taxon>Embryophyta</taxon>
        <taxon>Tracheophyta</taxon>
        <taxon>Spermatophyta</taxon>
        <taxon>Magnoliopsida</taxon>
        <taxon>eudicotyledons</taxon>
        <taxon>Gunneridae</taxon>
        <taxon>Pentapetalae</taxon>
        <taxon>asterids</taxon>
        <taxon>lamiids</taxon>
        <taxon>Lamiales</taxon>
        <taxon>Orobanchaceae</taxon>
        <taxon>Orobanchaceae incertae sedis</taxon>
        <taxon>Phtheirospermum</taxon>
    </lineage>
</organism>
<keyword evidence="3" id="KW-0378">Hydrolase</keyword>
<evidence type="ECO:0000259" key="4">
    <source>
        <dbReference type="PROSITE" id="PS50054"/>
    </source>
</evidence>
<dbReference type="InterPro" id="IPR029021">
    <property type="entry name" value="Prot-tyrosine_phosphatase-like"/>
</dbReference>
<protein>
    <submittedName>
        <fullName evidence="5">Probable tyrosine-protein phosphatase at1g05000</fullName>
    </submittedName>
</protein>
<dbReference type="InterPro" id="IPR020422">
    <property type="entry name" value="TYR_PHOSPHATASE_DUAL_dom"/>
</dbReference>
<dbReference type="InterPro" id="IPR020428">
    <property type="entry name" value="PFA-DSPs"/>
</dbReference>
<dbReference type="GO" id="GO:0005737">
    <property type="term" value="C:cytoplasm"/>
    <property type="evidence" value="ECO:0007669"/>
    <property type="project" value="UniProtKB-SubCell"/>
</dbReference>
<gene>
    <name evidence="5" type="ORF">PHJA_000143200</name>
</gene>
<dbReference type="Gene3D" id="3.90.190.10">
    <property type="entry name" value="Protein tyrosine phosphatase superfamily"/>
    <property type="match status" value="1"/>
</dbReference>
<dbReference type="InterPro" id="IPR004861">
    <property type="entry name" value="Siw14-like"/>
</dbReference>
<dbReference type="Pfam" id="PF03162">
    <property type="entry name" value="Y_phosphatase2"/>
    <property type="match status" value="1"/>
</dbReference>
<keyword evidence="6" id="KW-1185">Reference proteome</keyword>
<name>A0A830AZF8_9LAMI</name>
<dbReference type="EMBL" id="BMAC01000014">
    <property type="protein sequence ID" value="GFP79997.1"/>
    <property type="molecule type" value="Genomic_DNA"/>
</dbReference>
<dbReference type="GO" id="GO:0016791">
    <property type="term" value="F:phosphatase activity"/>
    <property type="evidence" value="ECO:0007669"/>
    <property type="project" value="InterPro"/>
</dbReference>
<dbReference type="SUPFAM" id="SSF52799">
    <property type="entry name" value="(Phosphotyrosine protein) phosphatases II"/>
    <property type="match status" value="1"/>
</dbReference>
<dbReference type="OrthoDB" id="6375174at2759"/>
<dbReference type="PROSITE" id="PS50054">
    <property type="entry name" value="TYR_PHOSPHATASE_DUAL"/>
    <property type="match status" value="1"/>
</dbReference>
<feature type="domain" description="Tyrosine-protein phosphatase" evidence="4">
    <location>
        <begin position="20"/>
        <end position="171"/>
    </location>
</feature>
<evidence type="ECO:0000313" key="6">
    <source>
        <dbReference type="Proteomes" id="UP000653305"/>
    </source>
</evidence>
<evidence type="ECO:0000256" key="3">
    <source>
        <dbReference type="ARBA" id="ARBA00022801"/>
    </source>
</evidence>
<dbReference type="PRINTS" id="PR01911">
    <property type="entry name" value="PFDSPHPHTASE"/>
</dbReference>
<accession>A0A830AZF8</accession>
<comment type="caution">
    <text evidence="5">The sequence shown here is derived from an EMBL/GenBank/DDBJ whole genome shotgun (WGS) entry which is preliminary data.</text>
</comment>
<dbReference type="AlphaFoldDB" id="A0A830AZF8"/>
<dbReference type="PANTHER" id="PTHR31126:SF46">
    <property type="entry name" value="TYROSINE-PROTEIN PHOSPHATASE DSP5"/>
    <property type="match status" value="1"/>
</dbReference>
<dbReference type="FunFam" id="3.90.190.10:FF:000035">
    <property type="entry name" value="Tyrosine phosphatase, putative"/>
    <property type="match status" value="1"/>
</dbReference>
<evidence type="ECO:0000256" key="2">
    <source>
        <dbReference type="ARBA" id="ARBA00022490"/>
    </source>
</evidence>
<evidence type="ECO:0000313" key="5">
    <source>
        <dbReference type="EMBL" id="GFP79997.1"/>
    </source>
</evidence>
<dbReference type="PANTHER" id="PTHR31126">
    <property type="entry name" value="TYROSINE-PROTEIN PHOSPHATASE"/>
    <property type="match status" value="1"/>
</dbReference>
<proteinExistence type="predicted"/>
<dbReference type="Proteomes" id="UP000653305">
    <property type="component" value="Unassembled WGS sequence"/>
</dbReference>
<comment type="subcellular location">
    <subcellularLocation>
        <location evidence="1">Cytoplasm</location>
    </subcellularLocation>
</comment>